<comment type="caution">
    <text evidence="1">The sequence shown here is derived from an EMBL/GenBank/DDBJ whole genome shotgun (WGS) entry which is preliminary data.</text>
</comment>
<dbReference type="AlphaFoldDB" id="A0A5N1IB10"/>
<name>A0A5N1IB10_LACJE</name>
<gene>
    <name evidence="1" type="ORF">F6H94_05075</name>
</gene>
<dbReference type="Proteomes" id="UP000327236">
    <property type="component" value="Unassembled WGS sequence"/>
</dbReference>
<organism evidence="1 2">
    <name type="scientific">Lactobacillus jensenii</name>
    <dbReference type="NCBI Taxonomy" id="109790"/>
    <lineage>
        <taxon>Bacteria</taxon>
        <taxon>Bacillati</taxon>
        <taxon>Bacillota</taxon>
        <taxon>Bacilli</taxon>
        <taxon>Lactobacillales</taxon>
        <taxon>Lactobacillaceae</taxon>
        <taxon>Lactobacillus</taxon>
    </lineage>
</organism>
<proteinExistence type="predicted"/>
<reference evidence="1 2" key="1">
    <citation type="submission" date="2019-09" db="EMBL/GenBank/DDBJ databases">
        <title>Draft genome sequence assemblies of isolates from the urinary tract.</title>
        <authorList>
            <person name="Mores C.R."/>
            <person name="Putonti C."/>
            <person name="Wolfe A.J."/>
        </authorList>
    </citation>
    <scope>NUCLEOTIDE SEQUENCE [LARGE SCALE GENOMIC DNA]</scope>
    <source>
        <strain evidence="1 2">UMB246</strain>
    </source>
</reference>
<evidence type="ECO:0000313" key="1">
    <source>
        <dbReference type="EMBL" id="KAA9322518.1"/>
    </source>
</evidence>
<dbReference type="EMBL" id="VYWW01000018">
    <property type="protein sequence ID" value="KAA9322518.1"/>
    <property type="molecule type" value="Genomic_DNA"/>
</dbReference>
<dbReference type="KEGG" id="lje:BUE77_04530"/>
<accession>A0A5N1IB10</accession>
<sequence length="151" mass="17257">MEEKMNHNFDSLSKEIKKLEFGKDIIKKALSDVEVKDVNRLEFELGDEVTTYSILESNGNETTVIISTENCSDLGRKSREYLAGLDAEIIDNGGIPMDLKKTYIIFLSKNDPFNQGRSKYVFRPRSDEDKSIVLPWGPVIVVMTYDELKKN</sequence>
<evidence type="ECO:0000313" key="2">
    <source>
        <dbReference type="Proteomes" id="UP000327236"/>
    </source>
</evidence>
<protein>
    <submittedName>
        <fullName evidence="1">Uncharacterized protein</fullName>
    </submittedName>
</protein>
<dbReference type="OrthoDB" id="9775482at2"/>